<dbReference type="Proteomes" id="UP001295684">
    <property type="component" value="Unassembled WGS sequence"/>
</dbReference>
<accession>A0AAD1UKR5</accession>
<dbReference type="EMBL" id="CAMPGE010010231">
    <property type="protein sequence ID" value="CAI2369078.1"/>
    <property type="molecule type" value="Genomic_DNA"/>
</dbReference>
<evidence type="ECO:0000313" key="2">
    <source>
        <dbReference type="EMBL" id="CAI2369078.1"/>
    </source>
</evidence>
<evidence type="ECO:0000256" key="1">
    <source>
        <dbReference type="SAM" id="MobiDB-lite"/>
    </source>
</evidence>
<keyword evidence="3" id="KW-1185">Reference proteome</keyword>
<organism evidence="2 3">
    <name type="scientific">Euplotes crassus</name>
    <dbReference type="NCBI Taxonomy" id="5936"/>
    <lineage>
        <taxon>Eukaryota</taxon>
        <taxon>Sar</taxon>
        <taxon>Alveolata</taxon>
        <taxon>Ciliophora</taxon>
        <taxon>Intramacronucleata</taxon>
        <taxon>Spirotrichea</taxon>
        <taxon>Hypotrichia</taxon>
        <taxon>Euplotida</taxon>
        <taxon>Euplotidae</taxon>
        <taxon>Moneuplotes</taxon>
    </lineage>
</organism>
<feature type="region of interest" description="Disordered" evidence="1">
    <location>
        <begin position="17"/>
        <end position="43"/>
    </location>
</feature>
<reference evidence="2" key="1">
    <citation type="submission" date="2023-07" db="EMBL/GenBank/DDBJ databases">
        <authorList>
            <consortium name="AG Swart"/>
            <person name="Singh M."/>
            <person name="Singh A."/>
            <person name="Seah K."/>
            <person name="Emmerich C."/>
        </authorList>
    </citation>
    <scope>NUCLEOTIDE SEQUENCE</scope>
    <source>
        <strain evidence="2">DP1</strain>
    </source>
</reference>
<comment type="caution">
    <text evidence="2">The sequence shown here is derived from an EMBL/GenBank/DDBJ whole genome shotgun (WGS) entry which is preliminary data.</text>
</comment>
<evidence type="ECO:0000313" key="3">
    <source>
        <dbReference type="Proteomes" id="UP001295684"/>
    </source>
</evidence>
<feature type="compositionally biased region" description="Basic residues" evidence="1">
    <location>
        <begin position="31"/>
        <end position="43"/>
    </location>
</feature>
<name>A0AAD1UKR5_EUPCR</name>
<sequence>MELSSYRNKLRILGDKEQKIHSSRSNSASRVHCRIQGRGYRRI</sequence>
<protein>
    <submittedName>
        <fullName evidence="2">Uncharacterized protein</fullName>
    </submittedName>
</protein>
<gene>
    <name evidence="2" type="ORF">ECRASSUSDP1_LOCUS10375</name>
</gene>
<proteinExistence type="predicted"/>
<dbReference type="AlphaFoldDB" id="A0AAD1UKR5"/>